<dbReference type="Proteomes" id="UP001489719">
    <property type="component" value="Unassembled WGS sequence"/>
</dbReference>
<evidence type="ECO:0000313" key="2">
    <source>
        <dbReference type="Proteomes" id="UP001489719"/>
    </source>
</evidence>
<proteinExistence type="predicted"/>
<sequence>MAPTPTVRNSQIGYSGTFSIMMAIELGSSAALCRDKHAWLDCTTLCILVCSKESPPFRSGTSLYNNIDVRADIKIEPVRKKKHAITLWSDFLSET</sequence>
<dbReference type="EMBL" id="MU970085">
    <property type="protein sequence ID" value="KAK9322014.1"/>
    <property type="molecule type" value="Genomic_DNA"/>
</dbReference>
<reference evidence="2" key="1">
    <citation type="journal article" date="2024" name="Front. Bioeng. Biotechnol.">
        <title>Genome-scale model development and genomic sequencing of the oleaginous clade Lipomyces.</title>
        <authorList>
            <person name="Czajka J.J."/>
            <person name="Han Y."/>
            <person name="Kim J."/>
            <person name="Mondo S.J."/>
            <person name="Hofstad B.A."/>
            <person name="Robles A."/>
            <person name="Haridas S."/>
            <person name="Riley R."/>
            <person name="LaButti K."/>
            <person name="Pangilinan J."/>
            <person name="Andreopoulos W."/>
            <person name="Lipzen A."/>
            <person name="Yan J."/>
            <person name="Wang M."/>
            <person name="Ng V."/>
            <person name="Grigoriev I.V."/>
            <person name="Spatafora J.W."/>
            <person name="Magnuson J.K."/>
            <person name="Baker S.E."/>
            <person name="Pomraning K.R."/>
        </authorList>
    </citation>
    <scope>NUCLEOTIDE SEQUENCE [LARGE SCALE GENOMIC DNA]</scope>
    <source>
        <strain evidence="2">CBS 10300</strain>
    </source>
</reference>
<organism evidence="1 2">
    <name type="scientific">Lipomyces orientalis</name>
    <dbReference type="NCBI Taxonomy" id="1233043"/>
    <lineage>
        <taxon>Eukaryota</taxon>
        <taxon>Fungi</taxon>
        <taxon>Dikarya</taxon>
        <taxon>Ascomycota</taxon>
        <taxon>Saccharomycotina</taxon>
        <taxon>Lipomycetes</taxon>
        <taxon>Lipomycetales</taxon>
        <taxon>Lipomycetaceae</taxon>
        <taxon>Lipomyces</taxon>
    </lineage>
</organism>
<name>A0ACC3TLL7_9ASCO</name>
<evidence type="ECO:0000313" key="1">
    <source>
        <dbReference type="EMBL" id="KAK9322014.1"/>
    </source>
</evidence>
<keyword evidence="2" id="KW-1185">Reference proteome</keyword>
<accession>A0ACC3TLL7</accession>
<comment type="caution">
    <text evidence="1">The sequence shown here is derived from an EMBL/GenBank/DDBJ whole genome shotgun (WGS) entry which is preliminary data.</text>
</comment>
<protein>
    <submittedName>
        <fullName evidence="1">Uncharacterized protein</fullName>
    </submittedName>
</protein>
<gene>
    <name evidence="1" type="ORF">V1517DRAFT_324705</name>
</gene>